<keyword evidence="9" id="KW-1185">Reference proteome</keyword>
<dbReference type="CDD" id="cd17454">
    <property type="entry name" value="MFS_NaGLT1_MFSD4B"/>
    <property type="match status" value="1"/>
</dbReference>
<feature type="compositionally biased region" description="Polar residues" evidence="6">
    <location>
        <begin position="536"/>
        <end position="545"/>
    </location>
</feature>
<protein>
    <submittedName>
        <fullName evidence="8">Major facilitator superfamily domain containing 4B</fullName>
    </submittedName>
    <submittedName>
        <fullName evidence="10">Sodium-dependent glucose transporter 1</fullName>
    </submittedName>
</protein>
<dbReference type="Pfam" id="PF07690">
    <property type="entry name" value="MFS_1"/>
    <property type="match status" value="1"/>
</dbReference>
<dbReference type="Proteomes" id="UP000008143">
    <property type="component" value="Chromosome 5"/>
</dbReference>
<feature type="transmembrane region" description="Helical" evidence="7">
    <location>
        <begin position="71"/>
        <end position="91"/>
    </location>
</feature>
<evidence type="ECO:0000256" key="1">
    <source>
        <dbReference type="ARBA" id="ARBA00004141"/>
    </source>
</evidence>
<feature type="region of interest" description="Disordered" evidence="6">
    <location>
        <begin position="536"/>
        <end position="580"/>
    </location>
</feature>
<feature type="transmembrane region" description="Helical" evidence="7">
    <location>
        <begin position="111"/>
        <end position="131"/>
    </location>
</feature>
<dbReference type="InterPro" id="IPR036259">
    <property type="entry name" value="MFS_trans_sf"/>
</dbReference>
<dbReference type="Xenbase" id="XB-GENE-5884000">
    <property type="gene designation" value="mfsd4b"/>
</dbReference>
<dbReference type="OMA" id="IPWCKKA"/>
<dbReference type="Ensembl" id="ENSXETT00000046149">
    <property type="protein sequence ID" value="ENSXETP00000046149"/>
    <property type="gene ID" value="ENSXETG00000021338"/>
</dbReference>
<proteinExistence type="inferred from homology"/>
<evidence type="ECO:0000313" key="10">
    <source>
        <dbReference type="RefSeq" id="XP_002936974.2"/>
    </source>
</evidence>
<dbReference type="InterPro" id="IPR011701">
    <property type="entry name" value="MFS"/>
</dbReference>
<feature type="transmembrane region" description="Helical" evidence="7">
    <location>
        <begin position="393"/>
        <end position="415"/>
    </location>
</feature>
<feature type="transmembrane region" description="Helical" evidence="7">
    <location>
        <begin position="256"/>
        <end position="278"/>
    </location>
</feature>
<feature type="transmembrane region" description="Helical" evidence="7">
    <location>
        <begin position="427"/>
        <end position="445"/>
    </location>
</feature>
<sequence length="580" mass="63139">MAGSGKKKKHVRFARAAEGEAEEEEEENTLFEKRPGSLGQLGKRDRRRAFEDEVQLVPPDRKRGKPGELKWCVTTVLCAAFLGLGMAIAVLGPTFPDLAANVESSIANISFIFVGRSMGYLGGSILGGVLFEQMNQHLLLGLSMLATAAGLYVVPWCKRAVFLTAVMSVVGMSMGFLDTGGNVIILNTWEDQAGPHVQALHFSFALGAFVAPILAKLALEFIPFDKIPLMDSADRFNASQPSFEQSALPFGIKKSMLSYIVIGTYILLVSLFLFILYSKSRPSQSAGKASDEKFRTAKYHNALIFLLFLFFFCYVGAEVAYGSYIFTYAITTNIDHNKAAGLNSLFWGVFAAVRGLAICFATCLYPGTMLLVSVIGCTLSSLILVLFNSNHLLLWAGTAVYGASMATTFPSGFSWAQQYTTIGGKAASLFVVGASLGEMAIPASVGYLQGMFPTFPVLMYTALASSTMTAVLFPVMYKLATAQQDQARYNRVESDDRRALLSNTGLEEDEDEAQNWNEADFETIEMNDRKNNSVTVISEDTTGNSLPLEVPKHSSDSNGAEPVANKSPSRKHNTDREKND</sequence>
<dbReference type="FunFam" id="1.20.1250.20:FF:000508">
    <property type="entry name" value="Sodium-dependent glucose transporter 1"/>
    <property type="match status" value="1"/>
</dbReference>
<evidence type="ECO:0000256" key="3">
    <source>
        <dbReference type="ARBA" id="ARBA00022692"/>
    </source>
</evidence>
<evidence type="ECO:0000256" key="4">
    <source>
        <dbReference type="ARBA" id="ARBA00022989"/>
    </source>
</evidence>
<dbReference type="PANTHER" id="PTHR23121">
    <property type="entry name" value="SODIUM-DEPENDENT GLUCOSE TRANSPORTER 1"/>
    <property type="match status" value="1"/>
</dbReference>
<dbReference type="AGR" id="Xenbase:XB-GENE-5884000"/>
<dbReference type="RefSeq" id="XP_002936974.2">
    <property type="nucleotide sequence ID" value="XM_002936928.5"/>
</dbReference>
<feature type="compositionally biased region" description="Basic residues" evidence="6">
    <location>
        <begin position="1"/>
        <end position="13"/>
    </location>
</feature>
<evidence type="ECO:0000313" key="11">
    <source>
        <dbReference type="Xenbase" id="XB-GENE-5884000"/>
    </source>
</evidence>
<evidence type="ECO:0000256" key="2">
    <source>
        <dbReference type="ARBA" id="ARBA00008335"/>
    </source>
</evidence>
<feature type="transmembrane region" description="Helical" evidence="7">
    <location>
        <begin position="138"/>
        <end position="154"/>
    </location>
</feature>
<reference evidence="8" key="2">
    <citation type="submission" date="2011-06" db="UniProtKB">
        <authorList>
            <consortium name="Ensembl"/>
        </authorList>
    </citation>
    <scope>IDENTIFICATION</scope>
</reference>
<feature type="transmembrane region" description="Helical" evidence="7">
    <location>
        <begin position="370"/>
        <end position="387"/>
    </location>
</feature>
<evidence type="ECO:0000313" key="9">
    <source>
        <dbReference type="Proteomes" id="UP000008143"/>
    </source>
</evidence>
<keyword evidence="4 7" id="KW-1133">Transmembrane helix</keyword>
<dbReference type="CTD" id="481962"/>
<evidence type="ECO:0000256" key="5">
    <source>
        <dbReference type="ARBA" id="ARBA00023136"/>
    </source>
</evidence>
<keyword evidence="10" id="KW-0762">Sugar transport</keyword>
<evidence type="ECO:0000256" key="7">
    <source>
        <dbReference type="SAM" id="Phobius"/>
    </source>
</evidence>
<dbReference type="HOGENOM" id="CLU_028923_1_0_1"/>
<feature type="region of interest" description="Disordered" evidence="6">
    <location>
        <begin position="1"/>
        <end position="46"/>
    </location>
</feature>
<accession>F6S9X9</accession>
<comment type="similarity">
    <text evidence="2">Belongs to the major facilitator superfamily.</text>
</comment>
<dbReference type="OrthoDB" id="546893at2759"/>
<evidence type="ECO:0000313" key="8">
    <source>
        <dbReference type="Ensembl" id="ENSXETP00000046149"/>
    </source>
</evidence>
<dbReference type="GO" id="GO:0016020">
    <property type="term" value="C:membrane"/>
    <property type="evidence" value="ECO:0007669"/>
    <property type="project" value="UniProtKB-SubCell"/>
</dbReference>
<gene>
    <name evidence="8 10 11" type="primary">mfsd4b</name>
</gene>
<dbReference type="GO" id="GO:0022857">
    <property type="term" value="F:transmembrane transporter activity"/>
    <property type="evidence" value="ECO:0007669"/>
    <property type="project" value="InterPro"/>
</dbReference>
<feature type="transmembrane region" description="Helical" evidence="7">
    <location>
        <begin position="199"/>
        <end position="219"/>
    </location>
</feature>
<evidence type="ECO:0000256" key="6">
    <source>
        <dbReference type="SAM" id="MobiDB-lite"/>
    </source>
</evidence>
<feature type="transmembrane region" description="Helical" evidence="7">
    <location>
        <begin position="299"/>
        <end position="325"/>
    </location>
</feature>
<dbReference type="Gene3D" id="1.20.1250.20">
    <property type="entry name" value="MFS general substrate transporter like domains"/>
    <property type="match status" value="2"/>
</dbReference>
<feature type="transmembrane region" description="Helical" evidence="7">
    <location>
        <begin position="160"/>
        <end position="187"/>
    </location>
</feature>
<reference evidence="10" key="3">
    <citation type="submission" date="2025-04" db="UniProtKB">
        <authorList>
            <consortium name="RefSeq"/>
        </authorList>
    </citation>
    <scope>IDENTIFICATION</scope>
    <source>
        <strain evidence="10">Nigerian</strain>
        <tissue evidence="10">Liver and blood</tissue>
    </source>
</reference>
<dbReference type="AlphaFoldDB" id="F6S9X9"/>
<dbReference type="SUPFAM" id="SSF103473">
    <property type="entry name" value="MFS general substrate transporter"/>
    <property type="match status" value="1"/>
</dbReference>
<dbReference type="Bgee" id="ENSXETG00000021338">
    <property type="expression patterns" value="Expressed in egg cell and 12 other cell types or tissues"/>
</dbReference>
<dbReference type="GeneID" id="100487675"/>
<feature type="transmembrane region" description="Helical" evidence="7">
    <location>
        <begin position="457"/>
        <end position="477"/>
    </location>
</feature>
<dbReference type="PANTHER" id="PTHR23121:SF9">
    <property type="entry name" value="SODIUM-DEPENDENT GLUCOSE TRANSPORTER 1"/>
    <property type="match status" value="1"/>
</dbReference>
<name>F6S9X9_XENTR</name>
<dbReference type="GeneTree" id="ENSGT00530000063320"/>
<comment type="subcellular location">
    <subcellularLocation>
        <location evidence="1">Membrane</location>
        <topology evidence="1">Multi-pass membrane protein</topology>
    </subcellularLocation>
</comment>
<dbReference type="KEGG" id="xtr:100487675"/>
<reference evidence="8" key="1">
    <citation type="journal article" date="2010" name="Science">
        <title>The genome of the Western clawed frog Xenopus tropicalis.</title>
        <authorList>
            <person name="Hellsten U."/>
            <person name="Harland R.M."/>
            <person name="Gilchrist M.J."/>
            <person name="Hendrix D."/>
            <person name="Jurka J."/>
            <person name="Kapitonov V."/>
            <person name="Ovcharenko I."/>
            <person name="Putnam N.H."/>
            <person name="Shu S."/>
            <person name="Taher L."/>
            <person name="Blitz I.L."/>
            <person name="Blumberg B."/>
            <person name="Dichmann D.S."/>
            <person name="Dubchak I."/>
            <person name="Amaya E."/>
            <person name="Detter J.C."/>
            <person name="Fletcher R."/>
            <person name="Gerhard D.S."/>
            <person name="Goodstein D."/>
            <person name="Graves T."/>
            <person name="Grigoriev I.V."/>
            <person name="Grimwood J."/>
            <person name="Kawashima T."/>
            <person name="Lindquist E."/>
            <person name="Lucas S.M."/>
            <person name="Mead P.E."/>
            <person name="Mitros T."/>
            <person name="Ogino H."/>
            <person name="Ohta Y."/>
            <person name="Poliakov A.V."/>
            <person name="Pollet N."/>
            <person name="Robert J."/>
            <person name="Salamov A."/>
            <person name="Sater A.K."/>
            <person name="Schmutz J."/>
            <person name="Terry A."/>
            <person name="Vize P.D."/>
            <person name="Warren W.C."/>
            <person name="Wells D."/>
            <person name="Wills A."/>
            <person name="Wilson R.K."/>
            <person name="Zimmerman L.B."/>
            <person name="Zorn A.M."/>
            <person name="Grainger R."/>
            <person name="Grammer T."/>
            <person name="Khokha M.K."/>
            <person name="Richardson P.M."/>
            <person name="Rokhsar D.S."/>
        </authorList>
    </citation>
    <scope>NUCLEOTIDE SEQUENCE [LARGE SCALE GENOMIC DNA]</scope>
    <source>
        <strain evidence="8">Nigerian</strain>
    </source>
</reference>
<feature type="compositionally biased region" description="Acidic residues" evidence="6">
    <location>
        <begin position="19"/>
        <end position="29"/>
    </location>
</feature>
<dbReference type="Reactome" id="R-XTR-189200">
    <property type="pathway name" value="Cellular hexose transport"/>
</dbReference>
<keyword evidence="3 7" id="KW-0812">Transmembrane</keyword>
<organism evidence="8">
    <name type="scientific">Xenopus tropicalis</name>
    <name type="common">Western clawed frog</name>
    <name type="synonym">Silurana tropicalis</name>
    <dbReference type="NCBI Taxonomy" id="8364"/>
    <lineage>
        <taxon>Eukaryota</taxon>
        <taxon>Metazoa</taxon>
        <taxon>Chordata</taxon>
        <taxon>Craniata</taxon>
        <taxon>Vertebrata</taxon>
        <taxon>Euteleostomi</taxon>
        <taxon>Amphibia</taxon>
        <taxon>Batrachia</taxon>
        <taxon>Anura</taxon>
        <taxon>Pipoidea</taxon>
        <taxon>Pipidae</taxon>
        <taxon>Xenopodinae</taxon>
        <taxon>Xenopus</taxon>
        <taxon>Silurana</taxon>
    </lineage>
</organism>
<dbReference type="eggNOG" id="ENOG502R5UW">
    <property type="taxonomic scope" value="Eukaryota"/>
</dbReference>
<keyword evidence="10" id="KW-0813">Transport</keyword>
<keyword evidence="5 7" id="KW-0472">Membrane</keyword>
<feature type="transmembrane region" description="Helical" evidence="7">
    <location>
        <begin position="345"/>
        <end position="365"/>
    </location>
</feature>